<keyword evidence="1" id="KW-0808">Transferase</keyword>
<dbReference type="InterPro" id="IPR003673">
    <property type="entry name" value="CoA-Trfase_fam_III"/>
</dbReference>
<organism evidence="3 4">
    <name type="scientific">Kribbella pratensis</name>
    <dbReference type="NCBI Taxonomy" id="2512112"/>
    <lineage>
        <taxon>Bacteria</taxon>
        <taxon>Bacillati</taxon>
        <taxon>Actinomycetota</taxon>
        <taxon>Actinomycetes</taxon>
        <taxon>Propionibacteriales</taxon>
        <taxon>Kribbellaceae</taxon>
        <taxon>Kribbella</taxon>
    </lineage>
</organism>
<comment type="caution">
    <text evidence="3">The sequence shown here is derived from an EMBL/GenBank/DDBJ whole genome shotgun (WGS) entry which is preliminary data.</text>
</comment>
<sequence length="409" mass="43174">MQAAELPLAGVVVLDFSQFLAGPVAALRLADLGARVIKIERPVTGEIGRTLAFAGRWADEDTVSFHAMNRNKEAVVADLKDPGELEQVKSLVARADVLIHNFRPGVMERLGLDYASARALNPGLVYAAASGYGADGPWASRPGQDLLAQSVSGLTWVNGGDRPVTVGLSLADHLLSCHLAEGVTALLVRKLRTGRGGLIETSLLEGMLDLQSTVLTAHLNNPRAPSAPDRRPVPRDALTPGRLYATADGHLAIAPTSLTHLLQALTHQPVPSHATSPLEGAPGVLVSDGHGRDESWVAERLLTGGTAYWLEVLGGFGIECAPLRTLDELIASPEFAAIAMTQTVERPPAEPCGESLRLTTTRSPIRIDGAILHNHRAAPRLGAQGRLRGGADPLAEAREGRGGTGRGRQ</sequence>
<feature type="region of interest" description="Disordered" evidence="2">
    <location>
        <begin position="382"/>
        <end position="409"/>
    </location>
</feature>
<evidence type="ECO:0000256" key="1">
    <source>
        <dbReference type="ARBA" id="ARBA00022679"/>
    </source>
</evidence>
<dbReference type="InterPro" id="IPR044855">
    <property type="entry name" value="CoA-Trfase_III_dom3_sf"/>
</dbReference>
<keyword evidence="4" id="KW-1185">Reference proteome</keyword>
<accession>A0ABY2FIK3</accession>
<dbReference type="SUPFAM" id="SSF89796">
    <property type="entry name" value="CoA-transferase family III (CaiB/BaiF)"/>
    <property type="match status" value="1"/>
</dbReference>
<reference evidence="3 4" key="1">
    <citation type="submission" date="2019-03" db="EMBL/GenBank/DDBJ databases">
        <title>Genomic Encyclopedia of Type Strains, Phase III (KMG-III): the genomes of soil and plant-associated and newly described type strains.</title>
        <authorList>
            <person name="Whitman W."/>
        </authorList>
    </citation>
    <scope>NUCLEOTIDE SEQUENCE [LARGE SCALE GENOMIC DNA]</scope>
    <source>
        <strain evidence="3 4">VKMAc-2574</strain>
    </source>
</reference>
<evidence type="ECO:0000256" key="2">
    <source>
        <dbReference type="SAM" id="MobiDB-lite"/>
    </source>
</evidence>
<gene>
    <name evidence="3" type="ORF">EV137_0013</name>
</gene>
<dbReference type="EMBL" id="SODU01000001">
    <property type="protein sequence ID" value="TDW92753.1"/>
    <property type="molecule type" value="Genomic_DNA"/>
</dbReference>
<protein>
    <submittedName>
        <fullName evidence="3">Crotonobetainyl-CoA:carnitine CoA-transferase CaiB-like acyl-CoA transferase</fullName>
    </submittedName>
</protein>
<proteinExistence type="predicted"/>
<dbReference type="Proteomes" id="UP000295060">
    <property type="component" value="Unassembled WGS sequence"/>
</dbReference>
<evidence type="ECO:0000313" key="3">
    <source>
        <dbReference type="EMBL" id="TDW92753.1"/>
    </source>
</evidence>
<dbReference type="Gene3D" id="3.30.1540.10">
    <property type="entry name" value="formyl-coa transferase, domain 3"/>
    <property type="match status" value="1"/>
</dbReference>
<dbReference type="Pfam" id="PF02515">
    <property type="entry name" value="CoA_transf_3"/>
    <property type="match status" value="1"/>
</dbReference>
<evidence type="ECO:0000313" key="4">
    <source>
        <dbReference type="Proteomes" id="UP000295060"/>
    </source>
</evidence>
<dbReference type="InterPro" id="IPR050483">
    <property type="entry name" value="CoA-transferase_III_domain"/>
</dbReference>
<dbReference type="PANTHER" id="PTHR48207">
    <property type="entry name" value="SUCCINATE--HYDROXYMETHYLGLUTARATE COA-TRANSFERASE"/>
    <property type="match status" value="1"/>
</dbReference>
<dbReference type="InterPro" id="IPR023606">
    <property type="entry name" value="CoA-Trfase_III_dom_1_sf"/>
</dbReference>
<dbReference type="PANTHER" id="PTHR48207:SF4">
    <property type="entry name" value="BLL6097 PROTEIN"/>
    <property type="match status" value="1"/>
</dbReference>
<name>A0ABY2FIK3_9ACTN</name>
<dbReference type="Gene3D" id="3.40.50.10540">
    <property type="entry name" value="Crotonobetainyl-coa:carnitine coa-transferase, domain 1"/>
    <property type="match status" value="1"/>
</dbReference>